<accession>A0A066VMM9</accession>
<evidence type="ECO:0000256" key="3">
    <source>
        <dbReference type="ARBA" id="ARBA00022741"/>
    </source>
</evidence>
<evidence type="ECO:0000313" key="14">
    <source>
        <dbReference type="Proteomes" id="UP000027361"/>
    </source>
</evidence>
<feature type="active site" evidence="10">
    <location>
        <position position="1113"/>
    </location>
</feature>
<evidence type="ECO:0000313" key="13">
    <source>
        <dbReference type="EMBL" id="KDN42997.1"/>
    </source>
</evidence>
<feature type="region of interest" description="Disordered" evidence="11">
    <location>
        <begin position="82"/>
        <end position="110"/>
    </location>
</feature>
<dbReference type="OrthoDB" id="2411602at2759"/>
<dbReference type="InterPro" id="IPR027417">
    <property type="entry name" value="P-loop_NTPase"/>
</dbReference>
<evidence type="ECO:0000256" key="5">
    <source>
        <dbReference type="ARBA" id="ARBA00022825"/>
    </source>
</evidence>
<dbReference type="GO" id="GO:0030163">
    <property type="term" value="P:protein catabolic process"/>
    <property type="evidence" value="ECO:0007669"/>
    <property type="project" value="InterPro"/>
</dbReference>
<dbReference type="Proteomes" id="UP000027361">
    <property type="component" value="Unassembled WGS sequence"/>
</dbReference>
<dbReference type="InterPro" id="IPR008269">
    <property type="entry name" value="Lon_proteolytic"/>
</dbReference>
<feature type="compositionally biased region" description="Gly residues" evidence="11">
    <location>
        <begin position="489"/>
        <end position="501"/>
    </location>
</feature>
<dbReference type="GO" id="GO:0016887">
    <property type="term" value="F:ATP hydrolysis activity"/>
    <property type="evidence" value="ECO:0007669"/>
    <property type="project" value="InterPro"/>
</dbReference>
<evidence type="ECO:0000256" key="11">
    <source>
        <dbReference type="SAM" id="MobiDB-lite"/>
    </source>
</evidence>
<evidence type="ECO:0000256" key="8">
    <source>
        <dbReference type="ARBA" id="ARBA00050665"/>
    </source>
</evidence>
<dbReference type="InterPro" id="IPR003959">
    <property type="entry name" value="ATPase_AAA_core"/>
</dbReference>
<dbReference type="EC" id="3.4.21.53" evidence="9"/>
<keyword evidence="5 10" id="KW-0720">Serine protease</keyword>
<dbReference type="InterPro" id="IPR054594">
    <property type="entry name" value="Lon_lid"/>
</dbReference>
<dbReference type="GO" id="GO:0006508">
    <property type="term" value="P:proteolysis"/>
    <property type="evidence" value="ECO:0007669"/>
    <property type="project" value="UniProtKB-KW"/>
</dbReference>
<keyword evidence="7" id="KW-0576">Peroxisome</keyword>
<organism evidence="13 14">
    <name type="scientific">Tilletiaria anomala (strain ATCC 24038 / CBS 436.72 / UBC 951)</name>
    <dbReference type="NCBI Taxonomy" id="1037660"/>
    <lineage>
        <taxon>Eukaryota</taxon>
        <taxon>Fungi</taxon>
        <taxon>Dikarya</taxon>
        <taxon>Basidiomycota</taxon>
        <taxon>Ustilaginomycotina</taxon>
        <taxon>Exobasidiomycetes</taxon>
        <taxon>Georgefischeriales</taxon>
        <taxon>Tilletiariaceae</taxon>
        <taxon>Tilletiaria</taxon>
    </lineage>
</organism>
<feature type="region of interest" description="Disordered" evidence="11">
    <location>
        <begin position="168"/>
        <end position="193"/>
    </location>
</feature>
<feature type="active site" evidence="10">
    <location>
        <position position="1156"/>
    </location>
</feature>
<feature type="compositionally biased region" description="Polar residues" evidence="11">
    <location>
        <begin position="419"/>
        <end position="432"/>
    </location>
</feature>
<keyword evidence="3" id="KW-0547">Nucleotide-binding</keyword>
<feature type="region of interest" description="Disordered" evidence="11">
    <location>
        <begin position="419"/>
        <end position="463"/>
    </location>
</feature>
<sequence>MLSSGNIVIPPLLAVLPLPYPFVLHPSLLLSIPLSYAHALSLLKAALHTAASDGGKLVDVNINNSNRPIIVACLPSLRAPAGSSANPVPPSQQDSVVPHSSNPSNGAANGASIITTHELAEWGCAARLLRLTRHPASQTCTLLVTGLARIRVDRFLSSRVTVTIAGSSSGRLPSGTADPRANEIEGDKRSGNDTVSQDVAVPLAAVTVFVDGVDRFTSELSLTGRKLPLGEEKDDAEMIRDLRGAASDILDSFSSLPTFGSSGRNGESSLSNTIVPLSLLSPNGNSALGYLTSSGAGAGSMPLLPPVMLKRLRSLVKETPNAAAAILADVLVGTLGGACEWAARLNLLSEWDARDRVVAATKALRDGANRIMLAKELISALAAPLNQGSKETLIRLQLESLLTSLAAINPNVSARITTPSGGFSISGGNTAAGSKDTEGNSPRRNGIITIRSGSGGKGNNSDAAKIINSIRNSGNPFRLGSSGNSNNPFGGGGGAANGGGSADSTGAGNDSGETDEITELAAKLEKAMLSPEARKVCDKELKRLSRIPQQSVERGVLITYLELMAELPWGKTSVDLSEQEQLKLLKRGAHVDEKLEESHRAQDEGIVERARRILDEDHYGLEKIKKRLVEYLAVLELKTIQAEEKLDAEIHVEVAQPAGAKMEIAGPGSNTNRGPAGASAFDLGSDPKETLGGSISFEGEEDDTNTSAVGSVSASDPRALDRSKEYARGEGVPHIEGLSEEEKQRNLDREVVHRQKKKVSVADKGPILLLVGPPGTGKTSIAKSLATALRRPFTRLSLGGVRDEAEIRGHRRTYVGAMPGSIASALRKVGVSDPVILLDEVDKLGSGNGLHGDPMAAMLEVLDPEQNFSFNDHYVNCPIDLSKVLFIATANSLDTISPPLLDRTEVIQVSGYTHDEKVAIARQYLLPKQIKAQGLKPEDLNVSDDVLLKVAMSYTREAGVRTLERQISAIARAKAVEYAEVKKGANDKGGKPKVYDPVVRLDQLEALLGVETYEPEVAELQSRPGVATGLAYQGSGSGGILHIESVLLPPGNGNLKLTGSLGDVIRESAELALSWIKAHAFQLGITTSRDSEFPKNDIHLHLPSGAIPKDGPSAGVAMTCALVSLFSRTPISPKLAMTGEITLRGQVTPVGGIKEKCLGAHRAGITKVLLPARNRKDIEADLPANVKAELEVVYIKTIWQALEAAFGMALFEHATGSHEGVEEGRKMMFELEDSRL</sequence>
<dbReference type="InterPro" id="IPR014721">
    <property type="entry name" value="Ribsml_uS5_D2-typ_fold_subgr"/>
</dbReference>
<dbReference type="Pfam" id="PF00004">
    <property type="entry name" value="AAA"/>
    <property type="match status" value="1"/>
</dbReference>
<dbReference type="RefSeq" id="XP_013242234.1">
    <property type="nucleotide sequence ID" value="XM_013386780.1"/>
</dbReference>
<dbReference type="PROSITE" id="PS51786">
    <property type="entry name" value="LON_PROTEOLYTIC"/>
    <property type="match status" value="1"/>
</dbReference>
<dbReference type="STRING" id="1037660.A0A066VMM9"/>
<dbReference type="PANTHER" id="PTHR10046">
    <property type="entry name" value="ATP DEPENDENT LON PROTEASE FAMILY MEMBER"/>
    <property type="match status" value="1"/>
</dbReference>
<protein>
    <recommendedName>
        <fullName evidence="9">endopeptidase La</fullName>
        <ecNumber evidence="9">3.4.21.53</ecNumber>
    </recommendedName>
</protein>
<keyword evidence="6" id="KW-0067">ATP-binding</keyword>
<dbReference type="OMA" id="LGGACEW"/>
<dbReference type="GO" id="GO:0005737">
    <property type="term" value="C:cytoplasm"/>
    <property type="evidence" value="ECO:0007669"/>
    <property type="project" value="UniProtKB-SubCell"/>
</dbReference>
<dbReference type="AlphaFoldDB" id="A0A066VMM9"/>
<proteinExistence type="inferred from homology"/>
<comment type="catalytic activity">
    <reaction evidence="8">
        <text>Hydrolysis of proteins in presence of ATP.</text>
        <dbReference type="EC" id="3.4.21.53"/>
    </reaction>
</comment>
<dbReference type="GO" id="GO:0005524">
    <property type="term" value="F:ATP binding"/>
    <property type="evidence" value="ECO:0007669"/>
    <property type="project" value="UniProtKB-KW"/>
</dbReference>
<feature type="compositionally biased region" description="Low complexity" evidence="11">
    <location>
        <begin position="502"/>
        <end position="511"/>
    </location>
</feature>
<comment type="caution">
    <text evidence="13">The sequence shown here is derived from an EMBL/GenBank/DDBJ whole genome shotgun (WGS) entry which is preliminary data.</text>
</comment>
<feature type="compositionally biased region" description="Basic and acidic residues" evidence="11">
    <location>
        <begin position="180"/>
        <end position="191"/>
    </location>
</feature>
<keyword evidence="14" id="KW-1185">Reference proteome</keyword>
<dbReference type="GO" id="GO:0004176">
    <property type="term" value="F:ATP-dependent peptidase activity"/>
    <property type="evidence" value="ECO:0007669"/>
    <property type="project" value="UniProtKB-UniRule"/>
</dbReference>
<dbReference type="EMBL" id="JMSN01000065">
    <property type="protein sequence ID" value="KDN42997.1"/>
    <property type="molecule type" value="Genomic_DNA"/>
</dbReference>
<keyword evidence="4 10" id="KW-0378">Hydrolase</keyword>
<dbReference type="Gene3D" id="1.20.5.5270">
    <property type="match status" value="1"/>
</dbReference>
<dbReference type="Gene3D" id="1.10.8.60">
    <property type="match status" value="1"/>
</dbReference>
<dbReference type="Gene3D" id="3.30.230.10">
    <property type="match status" value="1"/>
</dbReference>
<feature type="domain" description="Lon proteolytic" evidence="12">
    <location>
        <begin position="1021"/>
        <end position="1208"/>
    </location>
</feature>
<dbReference type="InterPro" id="IPR008268">
    <property type="entry name" value="Peptidase_S16_AS"/>
</dbReference>
<feature type="region of interest" description="Disordered" evidence="11">
    <location>
        <begin position="477"/>
        <end position="513"/>
    </location>
</feature>
<comment type="similarity">
    <text evidence="10">Belongs to the peptidase S16 family.</text>
</comment>
<keyword evidence="2 10" id="KW-0645">Protease</keyword>
<dbReference type="FunFam" id="3.40.50.300:FF:000021">
    <property type="entry name" value="Lon protease homolog"/>
    <property type="match status" value="1"/>
</dbReference>
<feature type="compositionally biased region" description="Basic and acidic residues" evidence="11">
    <location>
        <begin position="718"/>
        <end position="733"/>
    </location>
</feature>
<dbReference type="InterPro" id="IPR003593">
    <property type="entry name" value="AAA+_ATPase"/>
</dbReference>
<dbReference type="InterPro" id="IPR027065">
    <property type="entry name" value="Lon_Prtase"/>
</dbReference>
<dbReference type="Pfam" id="PF22667">
    <property type="entry name" value="Lon_lid"/>
    <property type="match status" value="1"/>
</dbReference>
<dbReference type="SUPFAM" id="SSF54211">
    <property type="entry name" value="Ribosomal protein S5 domain 2-like"/>
    <property type="match status" value="1"/>
</dbReference>
<evidence type="ECO:0000256" key="9">
    <source>
        <dbReference type="ARBA" id="ARBA00066743"/>
    </source>
</evidence>
<name>A0A066VMM9_TILAU</name>
<dbReference type="GO" id="GO:0004252">
    <property type="term" value="F:serine-type endopeptidase activity"/>
    <property type="evidence" value="ECO:0007669"/>
    <property type="project" value="UniProtKB-UniRule"/>
</dbReference>
<dbReference type="HOGENOM" id="CLU_004109_4_0_1"/>
<dbReference type="InterPro" id="IPR020568">
    <property type="entry name" value="Ribosomal_Su5_D2-typ_SF"/>
</dbReference>
<evidence type="ECO:0000259" key="12">
    <source>
        <dbReference type="PROSITE" id="PS51786"/>
    </source>
</evidence>
<feature type="compositionally biased region" description="Polar residues" evidence="11">
    <location>
        <begin position="705"/>
        <end position="714"/>
    </location>
</feature>
<dbReference type="PRINTS" id="PR00830">
    <property type="entry name" value="ENDOLAPTASE"/>
</dbReference>
<feature type="compositionally biased region" description="Low complexity" evidence="11">
    <location>
        <begin position="91"/>
        <end position="101"/>
    </location>
</feature>
<dbReference type="GeneID" id="25266085"/>
<dbReference type="Gene3D" id="3.40.50.300">
    <property type="entry name" value="P-loop containing nucleotide triphosphate hydrolases"/>
    <property type="match status" value="1"/>
</dbReference>
<evidence type="ECO:0000256" key="6">
    <source>
        <dbReference type="ARBA" id="ARBA00022840"/>
    </source>
</evidence>
<gene>
    <name evidence="13" type="ORF">K437DRAFT_269245</name>
</gene>
<reference evidence="13 14" key="1">
    <citation type="submission" date="2014-05" db="EMBL/GenBank/DDBJ databases">
        <title>Draft genome sequence of a rare smut relative, Tilletiaria anomala UBC 951.</title>
        <authorList>
            <consortium name="DOE Joint Genome Institute"/>
            <person name="Toome M."/>
            <person name="Kuo A."/>
            <person name="Henrissat B."/>
            <person name="Lipzen A."/>
            <person name="Tritt A."/>
            <person name="Yoshinaga Y."/>
            <person name="Zane M."/>
            <person name="Barry K."/>
            <person name="Grigoriev I.V."/>
            <person name="Spatafora J.W."/>
            <person name="Aimea M.C."/>
        </authorList>
    </citation>
    <scope>NUCLEOTIDE SEQUENCE [LARGE SCALE GENOMIC DNA]</scope>
    <source>
        <strain evidence="13 14">UBC 951</strain>
    </source>
</reference>
<evidence type="ECO:0000256" key="10">
    <source>
        <dbReference type="PROSITE-ProRule" id="PRU01122"/>
    </source>
</evidence>
<comment type="subcellular location">
    <subcellularLocation>
        <location evidence="1">Cytoplasm</location>
    </subcellularLocation>
</comment>
<evidence type="ECO:0000256" key="1">
    <source>
        <dbReference type="ARBA" id="ARBA00004496"/>
    </source>
</evidence>
<dbReference type="PROSITE" id="PS01046">
    <property type="entry name" value="LON_SER"/>
    <property type="match status" value="1"/>
</dbReference>
<dbReference type="SMART" id="SM00382">
    <property type="entry name" value="AAA"/>
    <property type="match status" value="1"/>
</dbReference>
<evidence type="ECO:0000256" key="7">
    <source>
        <dbReference type="ARBA" id="ARBA00023140"/>
    </source>
</evidence>
<evidence type="ECO:0000256" key="2">
    <source>
        <dbReference type="ARBA" id="ARBA00022670"/>
    </source>
</evidence>
<feature type="region of interest" description="Disordered" evidence="11">
    <location>
        <begin position="662"/>
        <end position="743"/>
    </location>
</feature>
<dbReference type="SUPFAM" id="SSF52540">
    <property type="entry name" value="P-loop containing nucleoside triphosphate hydrolases"/>
    <property type="match status" value="1"/>
</dbReference>
<dbReference type="InParanoid" id="A0A066VMM9"/>
<dbReference type="FunFam" id="1.10.8.60:FF:000091">
    <property type="entry name" value="Lon protease homolog 2, peroxisomal"/>
    <property type="match status" value="1"/>
</dbReference>
<dbReference type="Pfam" id="PF05362">
    <property type="entry name" value="Lon_C"/>
    <property type="match status" value="1"/>
</dbReference>
<evidence type="ECO:0000256" key="4">
    <source>
        <dbReference type="ARBA" id="ARBA00022801"/>
    </source>
</evidence>
<dbReference type="FunFam" id="1.20.5.5270:FF:000002">
    <property type="entry name" value="Lon protease homolog"/>
    <property type="match status" value="1"/>
</dbReference>
<dbReference type="FunFam" id="3.30.230.10:FF:000092">
    <property type="entry name" value="Lon protease homolog"/>
    <property type="match status" value="1"/>
</dbReference>